<keyword evidence="4 9" id="KW-0812">Transmembrane</keyword>
<evidence type="ECO:0000256" key="7">
    <source>
        <dbReference type="ARBA" id="ARBA00023128"/>
    </source>
</evidence>
<dbReference type="AlphaFoldDB" id="A0A7S4D3Q6"/>
<evidence type="ECO:0000256" key="8">
    <source>
        <dbReference type="ARBA" id="ARBA00023136"/>
    </source>
</evidence>
<keyword evidence="6 9" id="KW-1133">Transmembrane helix</keyword>
<evidence type="ECO:0000256" key="2">
    <source>
        <dbReference type="ARBA" id="ARBA00005974"/>
    </source>
</evidence>
<evidence type="ECO:0000256" key="6">
    <source>
        <dbReference type="ARBA" id="ARBA00022989"/>
    </source>
</evidence>
<dbReference type="Pfam" id="PF03820">
    <property type="entry name" value="SFXNs"/>
    <property type="match status" value="1"/>
</dbReference>
<evidence type="ECO:0000256" key="3">
    <source>
        <dbReference type="ARBA" id="ARBA00022448"/>
    </source>
</evidence>
<evidence type="ECO:0000256" key="1">
    <source>
        <dbReference type="ARBA" id="ARBA00004225"/>
    </source>
</evidence>
<feature type="transmembrane region" description="Helical" evidence="9">
    <location>
        <begin position="279"/>
        <end position="303"/>
    </location>
</feature>
<feature type="transmembrane region" description="Helical" evidence="9">
    <location>
        <begin position="108"/>
        <end position="134"/>
    </location>
</feature>
<evidence type="ECO:0000256" key="5">
    <source>
        <dbReference type="ARBA" id="ARBA00022970"/>
    </source>
</evidence>
<feature type="transmembrane region" description="Helical" evidence="9">
    <location>
        <begin position="159"/>
        <end position="180"/>
    </location>
</feature>
<reference evidence="10" key="1">
    <citation type="submission" date="2021-01" db="EMBL/GenBank/DDBJ databases">
        <authorList>
            <person name="Corre E."/>
            <person name="Pelletier E."/>
            <person name="Niang G."/>
            <person name="Scheremetjew M."/>
            <person name="Finn R."/>
            <person name="Kale V."/>
            <person name="Holt S."/>
            <person name="Cochrane G."/>
            <person name="Meng A."/>
            <person name="Brown T."/>
            <person name="Cohen L."/>
        </authorList>
    </citation>
    <scope>NUCLEOTIDE SEQUENCE</scope>
    <source>
        <strain evidence="10">CCMP1594</strain>
    </source>
</reference>
<dbReference type="EMBL" id="HBJA01075361">
    <property type="protein sequence ID" value="CAE0815289.1"/>
    <property type="molecule type" value="Transcribed_RNA"/>
</dbReference>
<dbReference type="PANTHER" id="PTHR11153">
    <property type="entry name" value="SIDEROFLEXIN"/>
    <property type="match status" value="1"/>
</dbReference>
<evidence type="ECO:0008006" key="11">
    <source>
        <dbReference type="Google" id="ProtNLM"/>
    </source>
</evidence>
<name>A0A7S4D3Q6_9EUGL</name>
<dbReference type="GO" id="GO:1990542">
    <property type="term" value="P:mitochondrial transmembrane transport"/>
    <property type="evidence" value="ECO:0007669"/>
    <property type="project" value="TreeGrafter"/>
</dbReference>
<organism evidence="10">
    <name type="scientific">Eutreptiella gymnastica</name>
    <dbReference type="NCBI Taxonomy" id="73025"/>
    <lineage>
        <taxon>Eukaryota</taxon>
        <taxon>Discoba</taxon>
        <taxon>Euglenozoa</taxon>
        <taxon>Euglenida</taxon>
        <taxon>Spirocuta</taxon>
        <taxon>Euglenophyceae</taxon>
        <taxon>Eutreptiales</taxon>
        <taxon>Eutreptiaceae</taxon>
        <taxon>Eutreptiella</taxon>
    </lineage>
</organism>
<dbReference type="InterPro" id="IPR004686">
    <property type="entry name" value="Mtc"/>
</dbReference>
<dbReference type="GO" id="GO:0015075">
    <property type="term" value="F:monoatomic ion transmembrane transporter activity"/>
    <property type="evidence" value="ECO:0007669"/>
    <property type="project" value="InterPro"/>
</dbReference>
<dbReference type="GO" id="GO:0006865">
    <property type="term" value="P:amino acid transport"/>
    <property type="evidence" value="ECO:0007669"/>
    <property type="project" value="UniProtKB-KW"/>
</dbReference>
<keyword evidence="7" id="KW-0496">Mitochondrion</keyword>
<comment type="similarity">
    <text evidence="2">Belongs to the sideroflexin family.</text>
</comment>
<proteinExistence type="inferred from homology"/>
<keyword evidence="3" id="KW-0813">Transport</keyword>
<keyword evidence="5" id="KW-0029">Amino-acid transport</keyword>
<accession>A0A7S4D3Q6</accession>
<dbReference type="GO" id="GO:0005743">
    <property type="term" value="C:mitochondrial inner membrane"/>
    <property type="evidence" value="ECO:0007669"/>
    <property type="project" value="TreeGrafter"/>
</dbReference>
<protein>
    <recommendedName>
        <fullName evidence="11">Sidoreflexin</fullName>
    </recommendedName>
</protein>
<evidence type="ECO:0000313" key="10">
    <source>
        <dbReference type="EMBL" id="CAE0815289.1"/>
    </source>
</evidence>
<feature type="transmembrane region" description="Helical" evidence="9">
    <location>
        <begin position="250"/>
        <end position="273"/>
    </location>
</feature>
<evidence type="ECO:0000256" key="9">
    <source>
        <dbReference type="SAM" id="Phobius"/>
    </source>
</evidence>
<keyword evidence="8 9" id="KW-0472">Membrane</keyword>
<gene>
    <name evidence="10" type="ORF">EGYM00163_LOCUS26446</name>
</gene>
<sequence length="338" mass="35992">MAFLQSYLPTFGAAKGRAKPFSSTAERYNQNTFGGRFRKMLDLTNPMHLLATKRQVLEARDRLKEYERSGCVVGVSDEELWAARSLTASAIHPDTGDLIPRPLRMSGFLVFNAPICLAAVLATSYPSILLVHWLNQTHSALINYANRNASSPLSNLDLLKSYCTAVGCAVGIAFGLATTIKTRLPPAHATAALRLVALPASMVAAGANCYMMRRHELVTGIAVRDADGNDRGTSRAAAAKAMREMVASRLVAVPPVFGAPAIVMAVPPVAALVARRPGLGLPVSFSAVLLGFGVGLPGAIAMFPQTGAICVRKMEPQFGALQDSAQPPVTELYYNKGL</sequence>
<evidence type="ECO:0000256" key="4">
    <source>
        <dbReference type="ARBA" id="ARBA00022692"/>
    </source>
</evidence>
<comment type="subcellular location">
    <subcellularLocation>
        <location evidence="1">Mitochondrion membrane</location>
        <topology evidence="1">Multi-pass membrane protein</topology>
    </subcellularLocation>
</comment>